<dbReference type="EMBL" id="BONF01000031">
    <property type="protein sequence ID" value="GIF83772.1"/>
    <property type="molecule type" value="Genomic_DNA"/>
</dbReference>
<protein>
    <submittedName>
        <fullName evidence="2">Uncharacterized protein</fullName>
    </submittedName>
</protein>
<reference evidence="2 3" key="1">
    <citation type="submission" date="2021-01" db="EMBL/GenBank/DDBJ databases">
        <title>Whole genome shotgun sequence of Catellatospora bangladeshensis NBRC 107357.</title>
        <authorList>
            <person name="Komaki H."/>
            <person name="Tamura T."/>
        </authorList>
    </citation>
    <scope>NUCLEOTIDE SEQUENCE [LARGE SCALE GENOMIC DNA]</scope>
    <source>
        <strain evidence="2 3">NBRC 107357</strain>
    </source>
</reference>
<accession>A0A8J3NK68</accession>
<name>A0A8J3NK68_9ACTN</name>
<dbReference type="AlphaFoldDB" id="A0A8J3NK68"/>
<proteinExistence type="predicted"/>
<evidence type="ECO:0000313" key="3">
    <source>
        <dbReference type="Proteomes" id="UP000601223"/>
    </source>
</evidence>
<evidence type="ECO:0000256" key="1">
    <source>
        <dbReference type="SAM" id="SignalP"/>
    </source>
</evidence>
<keyword evidence="1" id="KW-0732">Signal</keyword>
<feature type="signal peptide" evidence="1">
    <location>
        <begin position="1"/>
        <end position="34"/>
    </location>
</feature>
<organism evidence="2 3">
    <name type="scientific">Catellatospora bangladeshensis</name>
    <dbReference type="NCBI Taxonomy" id="310355"/>
    <lineage>
        <taxon>Bacteria</taxon>
        <taxon>Bacillati</taxon>
        <taxon>Actinomycetota</taxon>
        <taxon>Actinomycetes</taxon>
        <taxon>Micromonosporales</taxon>
        <taxon>Micromonosporaceae</taxon>
        <taxon>Catellatospora</taxon>
    </lineage>
</organism>
<sequence length="167" mass="17247">MACPRYGMFDHGRFLMPLRRLLLVALLPIVLAQAACSADSPARPAATATAAAPRPSAVAPAAPAEPTDCGDVVLLQGGEVSAETTACFLDAVRDKRPAVLKVTRPTVEGDPIRYAYTALPDGRVEVVTDAREDGFGSGTMFRETCTGPAAGGAALTFATCSSPVRIG</sequence>
<evidence type="ECO:0000313" key="2">
    <source>
        <dbReference type="EMBL" id="GIF83772.1"/>
    </source>
</evidence>
<feature type="chain" id="PRO_5035214559" evidence="1">
    <location>
        <begin position="35"/>
        <end position="167"/>
    </location>
</feature>
<comment type="caution">
    <text evidence="2">The sequence shown here is derived from an EMBL/GenBank/DDBJ whole genome shotgun (WGS) entry which is preliminary data.</text>
</comment>
<gene>
    <name evidence="2" type="ORF">Cba03nite_51210</name>
</gene>
<keyword evidence="3" id="KW-1185">Reference proteome</keyword>
<dbReference type="Proteomes" id="UP000601223">
    <property type="component" value="Unassembled WGS sequence"/>
</dbReference>